<dbReference type="EMBL" id="KY052827">
    <property type="protein sequence ID" value="ASF00297.1"/>
    <property type="molecule type" value="Genomic_DNA"/>
</dbReference>
<protein>
    <submittedName>
        <fullName evidence="1">Uncharacterized protein</fullName>
    </submittedName>
</protein>
<reference evidence="1" key="2">
    <citation type="journal article" date="2017" name="Nat. Commun.">
        <title>Single-virus genomics reveals hidden cosmopolitan and abundant viruses.</title>
        <authorList>
            <person name="Martinez-Hernandez F."/>
            <person name="Fornas O."/>
            <person name="Lluesma Gomez M."/>
            <person name="Bolduc B."/>
            <person name="de la Cruz Pena M.J."/>
            <person name="Martinez J.M."/>
            <person name="Anton J."/>
            <person name="Gasol J.M."/>
            <person name="Rosselli R."/>
            <person name="Rodriguez-Valera F."/>
            <person name="Sullivan M.B."/>
            <person name="Acinas S.G."/>
            <person name="Martinez-Garcia M."/>
        </authorList>
    </citation>
    <scope>NUCLEOTIDE SEQUENCE</scope>
</reference>
<evidence type="ECO:0000313" key="1">
    <source>
        <dbReference type="EMBL" id="ASF00297.1"/>
    </source>
</evidence>
<name>A0A218MLY7_9VIRU</name>
<proteinExistence type="predicted"/>
<organism evidence="1">
    <name type="scientific">uncultured virus</name>
    <dbReference type="NCBI Taxonomy" id="340016"/>
    <lineage>
        <taxon>Viruses</taxon>
        <taxon>environmental samples</taxon>
    </lineage>
</organism>
<sequence>MIKKYNPFDNWHDFLAQTHIEYVLAKRRLDHNPEYNISPADFISAHWDNLISCFKKGVKYEYKKTNRA</sequence>
<accession>A0A218MLY7</accession>
<reference evidence="1" key="1">
    <citation type="submission" date="2016-10" db="EMBL/GenBank/DDBJ databases">
        <authorList>
            <person name="Varghese N."/>
        </authorList>
    </citation>
    <scope>NUCLEOTIDE SEQUENCE</scope>
</reference>